<dbReference type="InterPro" id="IPR023574">
    <property type="entry name" value="Ribosomal_uL4_dom_sf"/>
</dbReference>
<comment type="caution">
    <text evidence="7">The sequence shown here is derived from an EMBL/GenBank/DDBJ whole genome shotgun (WGS) entry which is preliminary data.</text>
</comment>
<feature type="compositionally biased region" description="Basic and acidic residues" evidence="6">
    <location>
        <begin position="69"/>
        <end position="78"/>
    </location>
</feature>
<dbReference type="Pfam" id="PF00573">
    <property type="entry name" value="Ribosomal_L4"/>
    <property type="match status" value="1"/>
</dbReference>
<dbReference type="InterPro" id="IPR013005">
    <property type="entry name" value="Ribosomal_uL4-like"/>
</dbReference>
<dbReference type="InterPro" id="IPR002136">
    <property type="entry name" value="Ribosomal_uL4"/>
</dbReference>
<dbReference type="GO" id="GO:0003735">
    <property type="term" value="F:structural constituent of ribosome"/>
    <property type="evidence" value="ECO:0007669"/>
    <property type="project" value="InterPro"/>
</dbReference>
<dbReference type="Proteomes" id="UP000177528">
    <property type="component" value="Unassembled WGS sequence"/>
</dbReference>
<feature type="region of interest" description="Disordered" evidence="6">
    <location>
        <begin position="1"/>
        <end position="21"/>
    </location>
</feature>
<reference evidence="7 8" key="1">
    <citation type="journal article" date="2016" name="Nat. Commun.">
        <title>Thousands of microbial genomes shed light on interconnected biogeochemical processes in an aquifer system.</title>
        <authorList>
            <person name="Anantharaman K."/>
            <person name="Brown C.T."/>
            <person name="Hug L.A."/>
            <person name="Sharon I."/>
            <person name="Castelle C.J."/>
            <person name="Probst A.J."/>
            <person name="Thomas B.C."/>
            <person name="Singh A."/>
            <person name="Wilkins M.J."/>
            <person name="Karaoz U."/>
            <person name="Brodie E.L."/>
            <person name="Williams K.H."/>
            <person name="Hubbard S.S."/>
            <person name="Banfield J.F."/>
        </authorList>
    </citation>
    <scope>NUCLEOTIDE SEQUENCE [LARGE SCALE GENOMIC DNA]</scope>
</reference>
<dbReference type="AlphaFoldDB" id="A0A1G1X4X4"/>
<name>A0A1G1X4X4_9BACT</name>
<keyword evidence="3" id="KW-0687">Ribonucleoprotein</keyword>
<sequence length="226" mass="25040">MAKATKKVIAAPTPSSSPLKRGRGLRLRTLEAIDKKAIDAPAFFVSVPMPLIARTIHTITKRMRIRTAHTKERAEVRGGGRKPWKQKGTGRSRHGSSRSPLWVGGGITFGPRSRKQRVLRTQLKERRLALAGAFALHVKNESLFVLQLPKEISPKTNEIAKQMKGNRSVLIVLDDSHAVLARGIRNIPTLRCKQARSVTPLDILEAGQVWIDEAAMPVIEKRCSIS</sequence>
<evidence type="ECO:0000256" key="1">
    <source>
        <dbReference type="ARBA" id="ARBA00010528"/>
    </source>
</evidence>
<dbReference type="Gene3D" id="3.40.1370.10">
    <property type="match status" value="1"/>
</dbReference>
<organism evidence="7 8">
    <name type="scientific">Candidatus Andersenbacteria bacterium RIFCSPHIGHO2_12_FULL_45_11</name>
    <dbReference type="NCBI Taxonomy" id="1797281"/>
    <lineage>
        <taxon>Bacteria</taxon>
        <taxon>Candidatus Anderseniibacteriota</taxon>
    </lineage>
</organism>
<gene>
    <name evidence="7" type="ORF">A3D99_02645</name>
</gene>
<dbReference type="EMBL" id="MHHR01000014">
    <property type="protein sequence ID" value="OGY34387.1"/>
    <property type="molecule type" value="Genomic_DNA"/>
</dbReference>
<dbReference type="GO" id="GO:1990904">
    <property type="term" value="C:ribonucleoprotein complex"/>
    <property type="evidence" value="ECO:0007669"/>
    <property type="project" value="UniProtKB-KW"/>
</dbReference>
<protein>
    <recommendedName>
        <fullName evidence="4">Large ribosomal subunit protein uL4</fullName>
    </recommendedName>
    <alternativeName>
        <fullName evidence="5">50S ribosomal protein L4</fullName>
    </alternativeName>
</protein>
<evidence type="ECO:0000256" key="4">
    <source>
        <dbReference type="ARBA" id="ARBA00035244"/>
    </source>
</evidence>
<feature type="compositionally biased region" description="Basic residues" evidence="6">
    <location>
        <begin position="79"/>
        <end position="96"/>
    </location>
</feature>
<evidence type="ECO:0000256" key="2">
    <source>
        <dbReference type="ARBA" id="ARBA00022980"/>
    </source>
</evidence>
<comment type="similarity">
    <text evidence="1">Belongs to the universal ribosomal protein uL4 family.</text>
</comment>
<keyword evidence="2 7" id="KW-0689">Ribosomal protein</keyword>
<dbReference type="PANTHER" id="PTHR10746:SF6">
    <property type="entry name" value="LARGE RIBOSOMAL SUBUNIT PROTEIN UL4M"/>
    <property type="match status" value="1"/>
</dbReference>
<dbReference type="GO" id="GO:0006412">
    <property type="term" value="P:translation"/>
    <property type="evidence" value="ECO:0007669"/>
    <property type="project" value="InterPro"/>
</dbReference>
<evidence type="ECO:0000256" key="5">
    <source>
        <dbReference type="ARBA" id="ARBA00035462"/>
    </source>
</evidence>
<feature type="region of interest" description="Disordered" evidence="6">
    <location>
        <begin position="69"/>
        <end position="108"/>
    </location>
</feature>
<evidence type="ECO:0000313" key="8">
    <source>
        <dbReference type="Proteomes" id="UP000177528"/>
    </source>
</evidence>
<evidence type="ECO:0000256" key="3">
    <source>
        <dbReference type="ARBA" id="ARBA00023274"/>
    </source>
</evidence>
<evidence type="ECO:0000313" key="7">
    <source>
        <dbReference type="EMBL" id="OGY34387.1"/>
    </source>
</evidence>
<dbReference type="PANTHER" id="PTHR10746">
    <property type="entry name" value="50S RIBOSOMAL PROTEIN L4"/>
    <property type="match status" value="1"/>
</dbReference>
<proteinExistence type="inferred from homology"/>
<evidence type="ECO:0000256" key="6">
    <source>
        <dbReference type="SAM" id="MobiDB-lite"/>
    </source>
</evidence>
<dbReference type="NCBIfam" id="TIGR03953">
    <property type="entry name" value="rplD_bact"/>
    <property type="match status" value="1"/>
</dbReference>
<dbReference type="SUPFAM" id="SSF52166">
    <property type="entry name" value="Ribosomal protein L4"/>
    <property type="match status" value="1"/>
</dbReference>
<dbReference type="GO" id="GO:0005840">
    <property type="term" value="C:ribosome"/>
    <property type="evidence" value="ECO:0007669"/>
    <property type="project" value="UniProtKB-KW"/>
</dbReference>
<accession>A0A1G1X4X4</accession>